<dbReference type="PANTHER" id="PTHR14534">
    <property type="entry name" value="VACUOLAR IMPORT AND DEGRADATION PROTEIN 24"/>
    <property type="match status" value="1"/>
</dbReference>
<dbReference type="PANTHER" id="PTHR14534:SF3">
    <property type="entry name" value="GID COMPLEX SUBUNIT 4 HOMOLOG"/>
    <property type="match status" value="1"/>
</dbReference>
<protein>
    <submittedName>
        <fullName evidence="3">Uncharacterized protein</fullName>
    </submittedName>
</protein>
<proteinExistence type="inferred from homology"/>
<feature type="compositionally biased region" description="Basic and acidic residues" evidence="2">
    <location>
        <begin position="101"/>
        <end position="120"/>
    </location>
</feature>
<evidence type="ECO:0000313" key="3">
    <source>
        <dbReference type="EMBL" id="CAK7921485.1"/>
    </source>
</evidence>
<dbReference type="Proteomes" id="UP001497600">
    <property type="component" value="Chromosome H"/>
</dbReference>
<feature type="region of interest" description="Disordered" evidence="2">
    <location>
        <begin position="88"/>
        <end position="120"/>
    </location>
</feature>
<evidence type="ECO:0000313" key="4">
    <source>
        <dbReference type="Proteomes" id="UP001497600"/>
    </source>
</evidence>
<keyword evidence="4" id="KW-1185">Reference proteome</keyword>
<organism evidence="3 4">
    <name type="scientific">[Candida] anglica</name>
    <dbReference type="NCBI Taxonomy" id="148631"/>
    <lineage>
        <taxon>Eukaryota</taxon>
        <taxon>Fungi</taxon>
        <taxon>Dikarya</taxon>
        <taxon>Ascomycota</taxon>
        <taxon>Saccharomycotina</taxon>
        <taxon>Pichiomycetes</taxon>
        <taxon>Debaryomycetaceae</taxon>
        <taxon>Kurtzmaniella</taxon>
    </lineage>
</organism>
<accession>A0ABP0EKU2</accession>
<sequence>MPVTEKQYQDDLKAAIERNISLQDGRTPSRLGGTVCQEPISPSPTPSLTSSSIDQGGGGYDGGTIATNKLQTVTSNDSDEFKFNTGVPQDVVISPSSPSDLDTKDMEIQNRNKQRDVQSRVESNKLRIIKSNSSLKSLDHFENLNGPSMGNKIPRFQNTYLRPNAKFVGEQLSDKSRYPVEVQFKTIDLANSLVTGFLQISGLTEDHPDITTYFKGEIINNPLNKFQWRENIQPRDENINKFSFSTENRQWGSYFKNDLEHWEILTQVRDSTEAQVIQKLHQIQSKDHKNQYIYMRWKEEFLVPDSRVKSINRASFEGFYYIVLNIGDGRVGGNGKGNGKGLGNITTTLGTPGSISGLYYYKDSEKFQSLSLGYVKEQGGTSNFQFC</sequence>
<reference evidence="3 4" key="1">
    <citation type="submission" date="2024-01" db="EMBL/GenBank/DDBJ databases">
        <authorList>
            <consortium name="Genoscope - CEA"/>
            <person name="William W."/>
        </authorList>
    </citation>
    <scope>NUCLEOTIDE SEQUENCE [LARGE SCALE GENOMIC DNA]</scope>
    <source>
        <strain evidence="3 4">29B2s-10</strain>
    </source>
</reference>
<dbReference type="Pfam" id="PF09783">
    <property type="entry name" value="Vac_ImportDeg"/>
    <property type="match status" value="1"/>
</dbReference>
<dbReference type="InterPro" id="IPR018618">
    <property type="entry name" value="GID4/10-like"/>
</dbReference>
<evidence type="ECO:0000256" key="1">
    <source>
        <dbReference type="ARBA" id="ARBA00061469"/>
    </source>
</evidence>
<feature type="region of interest" description="Disordered" evidence="2">
    <location>
        <begin position="20"/>
        <end position="63"/>
    </location>
</feature>
<comment type="similarity">
    <text evidence="1">Belongs to the GID4/VID24 family.</text>
</comment>
<gene>
    <name evidence="3" type="ORF">CAAN4_H14840</name>
</gene>
<name>A0ABP0EKU2_9ASCO</name>
<evidence type="ECO:0000256" key="2">
    <source>
        <dbReference type="SAM" id="MobiDB-lite"/>
    </source>
</evidence>
<dbReference type="EMBL" id="OZ004260">
    <property type="protein sequence ID" value="CAK7921485.1"/>
    <property type="molecule type" value="Genomic_DNA"/>
</dbReference>